<reference evidence="2" key="1">
    <citation type="journal article" date="2019" name="Int. J. Syst. Evol. Microbiol.">
        <title>The Global Catalogue of Microorganisms (GCM) 10K type strain sequencing project: providing services to taxonomists for standard genome sequencing and annotation.</title>
        <authorList>
            <consortium name="The Broad Institute Genomics Platform"/>
            <consortium name="The Broad Institute Genome Sequencing Center for Infectious Disease"/>
            <person name="Wu L."/>
            <person name="Ma J."/>
        </authorList>
    </citation>
    <scope>NUCLEOTIDE SEQUENCE [LARGE SCALE GENOMIC DNA]</scope>
    <source>
        <strain evidence="2">TBRC 7912</strain>
    </source>
</reference>
<comment type="caution">
    <text evidence="1">The sequence shown here is derived from an EMBL/GenBank/DDBJ whole genome shotgun (WGS) entry which is preliminary data.</text>
</comment>
<proteinExistence type="predicted"/>
<dbReference type="EMBL" id="JBHSBC010000056">
    <property type="protein sequence ID" value="MFC3986460.1"/>
    <property type="molecule type" value="Genomic_DNA"/>
</dbReference>
<dbReference type="Proteomes" id="UP001595698">
    <property type="component" value="Unassembled WGS sequence"/>
</dbReference>
<sequence length="226" mass="25176">MSDLLVIVPSRGRPSNIAALHNAWESTAAGVADLLVAADEDDPTLKGYQQVCKARQIELTVGPRLRMCPTLSKIAVERAPHHFALGFMGDDHRPRTRGWDRRYVNELHDLGTGIVYGDDLLQHDRLPTQVAMTSDIVQALGWMAPAGLKHLWVDNVWKDLGQAIGRLRYLPDVVVEHMHYLNGKAAEDDRYQEVNNSAAAEADRLAYAAWLEHDMPSDVAKLKALL</sequence>
<name>A0ABV8FES3_9ACTN</name>
<protein>
    <recommendedName>
        <fullName evidence="3">Glycosyltransferase</fullName>
    </recommendedName>
</protein>
<accession>A0ABV8FES3</accession>
<dbReference type="RefSeq" id="WP_386196719.1">
    <property type="nucleotide sequence ID" value="NZ_JBHSBC010000056.1"/>
</dbReference>
<evidence type="ECO:0000313" key="1">
    <source>
        <dbReference type="EMBL" id="MFC3986460.1"/>
    </source>
</evidence>
<organism evidence="1 2">
    <name type="scientific">Streptosporangium jomthongense</name>
    <dbReference type="NCBI Taxonomy" id="1193683"/>
    <lineage>
        <taxon>Bacteria</taxon>
        <taxon>Bacillati</taxon>
        <taxon>Actinomycetota</taxon>
        <taxon>Actinomycetes</taxon>
        <taxon>Streptosporangiales</taxon>
        <taxon>Streptosporangiaceae</taxon>
        <taxon>Streptosporangium</taxon>
    </lineage>
</organism>
<evidence type="ECO:0000313" key="2">
    <source>
        <dbReference type="Proteomes" id="UP001595698"/>
    </source>
</evidence>
<evidence type="ECO:0008006" key="3">
    <source>
        <dbReference type="Google" id="ProtNLM"/>
    </source>
</evidence>
<keyword evidence="2" id="KW-1185">Reference proteome</keyword>
<gene>
    <name evidence="1" type="ORF">ACFOYY_40455</name>
</gene>